<dbReference type="Proteomes" id="UP000222542">
    <property type="component" value="Unassembled WGS sequence"/>
</dbReference>
<name>A0A2G2YGE3_CAPAN</name>
<dbReference type="InterPro" id="IPR029480">
    <property type="entry name" value="Transpos_assoc"/>
</dbReference>
<dbReference type="Gramene" id="PHT68790">
    <property type="protein sequence ID" value="PHT68790"/>
    <property type="gene ID" value="T459_28277"/>
</dbReference>
<feature type="domain" description="Transposase-associated" evidence="2">
    <location>
        <begin position="6"/>
        <end position="87"/>
    </location>
</feature>
<evidence type="ECO:0000259" key="2">
    <source>
        <dbReference type="Pfam" id="PF13963"/>
    </source>
</evidence>
<evidence type="ECO:0000256" key="1">
    <source>
        <dbReference type="SAM" id="MobiDB-lite"/>
    </source>
</evidence>
<dbReference type="OMA" id="VEPYSSH"/>
<sequence length="118" mass="13985">MNNPNREWMYDRLLEDGFINPRFIDRVKIFVEFAKSHPECMDDEKLRCPCNHRKCRNKNILDEFTVMTHLENNGFVPNSYRWHHHGESYIPGASVFDNHQEETSASGETVNSQSHNEF</sequence>
<dbReference type="EMBL" id="AYRZ02000011">
    <property type="protein sequence ID" value="PHT68790.1"/>
    <property type="molecule type" value="Genomic_DNA"/>
</dbReference>
<organism evidence="3 4">
    <name type="scientific">Capsicum annuum</name>
    <name type="common">Capsicum pepper</name>
    <dbReference type="NCBI Taxonomy" id="4072"/>
    <lineage>
        <taxon>Eukaryota</taxon>
        <taxon>Viridiplantae</taxon>
        <taxon>Streptophyta</taxon>
        <taxon>Embryophyta</taxon>
        <taxon>Tracheophyta</taxon>
        <taxon>Spermatophyta</taxon>
        <taxon>Magnoliopsida</taxon>
        <taxon>eudicotyledons</taxon>
        <taxon>Gunneridae</taxon>
        <taxon>Pentapetalae</taxon>
        <taxon>asterids</taxon>
        <taxon>lamiids</taxon>
        <taxon>Solanales</taxon>
        <taxon>Solanaceae</taxon>
        <taxon>Solanoideae</taxon>
        <taxon>Capsiceae</taxon>
        <taxon>Capsicum</taxon>
    </lineage>
</organism>
<comment type="caution">
    <text evidence="3">The sequence shown here is derived from an EMBL/GenBank/DDBJ whole genome shotgun (WGS) entry which is preliminary data.</text>
</comment>
<protein>
    <recommendedName>
        <fullName evidence="2">Transposase-associated domain-containing protein</fullName>
    </recommendedName>
</protein>
<feature type="compositionally biased region" description="Polar residues" evidence="1">
    <location>
        <begin position="103"/>
        <end position="118"/>
    </location>
</feature>
<dbReference type="AlphaFoldDB" id="A0A2G2YGE3"/>
<reference evidence="3 4" key="2">
    <citation type="journal article" date="2017" name="Genome Biol.">
        <title>New reference genome sequences of hot pepper reveal the massive evolution of plant disease-resistance genes by retroduplication.</title>
        <authorList>
            <person name="Kim S."/>
            <person name="Park J."/>
            <person name="Yeom S.I."/>
            <person name="Kim Y.M."/>
            <person name="Seo E."/>
            <person name="Kim K.T."/>
            <person name="Kim M.S."/>
            <person name="Lee J.M."/>
            <person name="Cheong K."/>
            <person name="Shin H.S."/>
            <person name="Kim S.B."/>
            <person name="Han K."/>
            <person name="Lee J."/>
            <person name="Park M."/>
            <person name="Lee H.A."/>
            <person name="Lee H.Y."/>
            <person name="Lee Y."/>
            <person name="Oh S."/>
            <person name="Lee J.H."/>
            <person name="Choi E."/>
            <person name="Choi E."/>
            <person name="Lee S.E."/>
            <person name="Jeon J."/>
            <person name="Kim H."/>
            <person name="Choi G."/>
            <person name="Song H."/>
            <person name="Lee J."/>
            <person name="Lee S.C."/>
            <person name="Kwon J.K."/>
            <person name="Lee H.Y."/>
            <person name="Koo N."/>
            <person name="Hong Y."/>
            <person name="Kim R.W."/>
            <person name="Kang W.H."/>
            <person name="Huh J.H."/>
            <person name="Kang B.C."/>
            <person name="Yang T.J."/>
            <person name="Lee Y.H."/>
            <person name="Bennetzen J.L."/>
            <person name="Choi D."/>
        </authorList>
    </citation>
    <scope>NUCLEOTIDE SEQUENCE [LARGE SCALE GENOMIC DNA]</scope>
    <source>
        <strain evidence="4">cv. CM334</strain>
    </source>
</reference>
<feature type="region of interest" description="Disordered" evidence="1">
    <location>
        <begin position="93"/>
        <end position="118"/>
    </location>
</feature>
<evidence type="ECO:0000313" key="3">
    <source>
        <dbReference type="EMBL" id="PHT68790.1"/>
    </source>
</evidence>
<evidence type="ECO:0000313" key="4">
    <source>
        <dbReference type="Proteomes" id="UP000222542"/>
    </source>
</evidence>
<dbReference type="Pfam" id="PF13963">
    <property type="entry name" value="Transpos_assoc"/>
    <property type="match status" value="1"/>
</dbReference>
<dbReference type="STRING" id="4072.A0A2G2YGE3"/>
<accession>A0A2G2YGE3</accession>
<keyword evidence="4" id="KW-1185">Reference proteome</keyword>
<gene>
    <name evidence="3" type="ORF">T459_28277</name>
</gene>
<reference evidence="3 4" key="1">
    <citation type="journal article" date="2014" name="Nat. Genet.">
        <title>Genome sequence of the hot pepper provides insights into the evolution of pungency in Capsicum species.</title>
        <authorList>
            <person name="Kim S."/>
            <person name="Park M."/>
            <person name="Yeom S.I."/>
            <person name="Kim Y.M."/>
            <person name="Lee J.M."/>
            <person name="Lee H.A."/>
            <person name="Seo E."/>
            <person name="Choi J."/>
            <person name="Cheong K."/>
            <person name="Kim K.T."/>
            <person name="Jung K."/>
            <person name="Lee G.W."/>
            <person name="Oh S.K."/>
            <person name="Bae C."/>
            <person name="Kim S.B."/>
            <person name="Lee H.Y."/>
            <person name="Kim S.Y."/>
            <person name="Kim M.S."/>
            <person name="Kang B.C."/>
            <person name="Jo Y.D."/>
            <person name="Yang H.B."/>
            <person name="Jeong H.J."/>
            <person name="Kang W.H."/>
            <person name="Kwon J.K."/>
            <person name="Shin C."/>
            <person name="Lim J.Y."/>
            <person name="Park J.H."/>
            <person name="Huh J.H."/>
            <person name="Kim J.S."/>
            <person name="Kim B.D."/>
            <person name="Cohen O."/>
            <person name="Paran I."/>
            <person name="Suh M.C."/>
            <person name="Lee S.B."/>
            <person name="Kim Y.K."/>
            <person name="Shin Y."/>
            <person name="Noh S.J."/>
            <person name="Park J."/>
            <person name="Seo Y.S."/>
            <person name="Kwon S.Y."/>
            <person name="Kim H.A."/>
            <person name="Park J.M."/>
            <person name="Kim H.J."/>
            <person name="Choi S.B."/>
            <person name="Bosland P.W."/>
            <person name="Reeves G."/>
            <person name="Jo S.H."/>
            <person name="Lee B.W."/>
            <person name="Cho H.T."/>
            <person name="Choi H.S."/>
            <person name="Lee M.S."/>
            <person name="Yu Y."/>
            <person name="Do Choi Y."/>
            <person name="Park B.S."/>
            <person name="van Deynze A."/>
            <person name="Ashrafi H."/>
            <person name="Hill T."/>
            <person name="Kim W.T."/>
            <person name="Pai H.S."/>
            <person name="Ahn H.K."/>
            <person name="Yeam I."/>
            <person name="Giovannoni J.J."/>
            <person name="Rose J.K."/>
            <person name="Sorensen I."/>
            <person name="Lee S.J."/>
            <person name="Kim R.W."/>
            <person name="Choi I.Y."/>
            <person name="Choi B.S."/>
            <person name="Lim J.S."/>
            <person name="Lee Y.H."/>
            <person name="Choi D."/>
        </authorList>
    </citation>
    <scope>NUCLEOTIDE SEQUENCE [LARGE SCALE GENOMIC DNA]</scope>
    <source>
        <strain evidence="4">cv. CM334</strain>
    </source>
</reference>
<proteinExistence type="predicted"/>